<proteinExistence type="predicted"/>
<dbReference type="AlphaFoldDB" id="A0A226DRJ9"/>
<evidence type="ECO:0000313" key="2">
    <source>
        <dbReference type="Proteomes" id="UP000198287"/>
    </source>
</evidence>
<dbReference type="Proteomes" id="UP000198287">
    <property type="component" value="Unassembled WGS sequence"/>
</dbReference>
<name>A0A226DRJ9_FOLCA</name>
<sequence>MQPYNRNRIFPTSTPHSFGVLFVVNKSNVVYDVCIASGETRPQPSTLVCSRASTLSIRSFHQATAPQYWEYIRYDDRTVFPYVPPKFSNPFRRGKNSPSIHNYLAQQIFIKANATVLSPSMASLLQLHNAGSISNDRRLYLSTYEDILITSFTGYKFITCYSPKFLNFVFYLKPFQPTMWLGIIAGLAVVGATVSTHYTTEIFGLKPNTVEWLTFEKKLHNIPGDARKKMNRLTGLAGNSTIMSPEFSCSNSDDSETRVEEYLNLVGEN</sequence>
<evidence type="ECO:0000313" key="1">
    <source>
        <dbReference type="EMBL" id="OXA47464.1"/>
    </source>
</evidence>
<gene>
    <name evidence="1" type="ORF">Fcan01_18047</name>
</gene>
<keyword evidence="2" id="KW-1185">Reference proteome</keyword>
<protein>
    <submittedName>
        <fullName evidence="1">Uncharacterized protein</fullName>
    </submittedName>
</protein>
<organism evidence="1 2">
    <name type="scientific">Folsomia candida</name>
    <name type="common">Springtail</name>
    <dbReference type="NCBI Taxonomy" id="158441"/>
    <lineage>
        <taxon>Eukaryota</taxon>
        <taxon>Metazoa</taxon>
        <taxon>Ecdysozoa</taxon>
        <taxon>Arthropoda</taxon>
        <taxon>Hexapoda</taxon>
        <taxon>Collembola</taxon>
        <taxon>Entomobryomorpha</taxon>
        <taxon>Isotomoidea</taxon>
        <taxon>Isotomidae</taxon>
        <taxon>Proisotominae</taxon>
        <taxon>Folsomia</taxon>
    </lineage>
</organism>
<dbReference type="OrthoDB" id="8186171at2759"/>
<dbReference type="EMBL" id="LNIX01000013">
    <property type="protein sequence ID" value="OXA47464.1"/>
    <property type="molecule type" value="Genomic_DNA"/>
</dbReference>
<comment type="caution">
    <text evidence="1">The sequence shown here is derived from an EMBL/GenBank/DDBJ whole genome shotgun (WGS) entry which is preliminary data.</text>
</comment>
<accession>A0A226DRJ9</accession>
<reference evidence="1 2" key="1">
    <citation type="submission" date="2015-12" db="EMBL/GenBank/DDBJ databases">
        <title>The genome of Folsomia candida.</title>
        <authorList>
            <person name="Faddeeva A."/>
            <person name="Derks M.F."/>
            <person name="Anvar Y."/>
            <person name="Smit S."/>
            <person name="Van Straalen N."/>
            <person name="Roelofs D."/>
        </authorList>
    </citation>
    <scope>NUCLEOTIDE SEQUENCE [LARGE SCALE GENOMIC DNA]</scope>
    <source>
        <strain evidence="1 2">VU population</strain>
        <tissue evidence="1">Whole body</tissue>
    </source>
</reference>